<evidence type="ECO:0000313" key="4">
    <source>
        <dbReference type="Proteomes" id="UP000249203"/>
    </source>
</evidence>
<accession>A0A327X3F8</accession>
<comment type="caution">
    <text evidence="2">The sequence shown here is derived from an EMBL/GenBank/DDBJ whole genome shotgun (WGS) entry which is preliminary data.</text>
</comment>
<reference evidence="3 5" key="1">
    <citation type="journal article" date="2018" name="Front. Microbiol.">
        <title>Genome-Based Analysis Reveals the Taxonomy and Diversity of the Family Idiomarinaceae.</title>
        <authorList>
            <person name="Liu Y."/>
            <person name="Lai Q."/>
            <person name="Shao Z."/>
        </authorList>
    </citation>
    <scope>NUCLEOTIDE SEQUENCE [LARGE SCALE GENOMIC DNA]</scope>
    <source>
        <strain evidence="3 5">CF12-14</strain>
    </source>
</reference>
<feature type="compositionally biased region" description="Basic and acidic residues" evidence="1">
    <location>
        <begin position="112"/>
        <end position="131"/>
    </location>
</feature>
<proteinExistence type="predicted"/>
<dbReference type="RefSeq" id="WP_111568779.1">
    <property type="nucleotide sequence ID" value="NZ_PIPK01000002.1"/>
</dbReference>
<sequence>MLVNYFGPRPANLLNQSSDALSNGRAGMAVGEQQVNQASREIAREPLYQQQREQVLEAGRPATDETGLQIDFNRQPLTRQLINLTEGEMVFKANARSIEAAQSMFDSLLRASDSDPTRSDSSQRERSGERV</sequence>
<dbReference type="Proteomes" id="UP000287865">
    <property type="component" value="Unassembled WGS sequence"/>
</dbReference>
<gene>
    <name evidence="2" type="ORF">B0I24_103166</name>
    <name evidence="3" type="ORF">CWE07_03420</name>
</gene>
<dbReference type="AlphaFoldDB" id="A0A327X3F8"/>
<evidence type="ECO:0000313" key="3">
    <source>
        <dbReference type="EMBL" id="RUO27681.1"/>
    </source>
</evidence>
<evidence type="ECO:0000256" key="1">
    <source>
        <dbReference type="SAM" id="MobiDB-lite"/>
    </source>
</evidence>
<name>A0A327X3F8_9GAMM</name>
<reference evidence="2 4" key="2">
    <citation type="submission" date="2018-06" db="EMBL/GenBank/DDBJ databases">
        <title>Genomic Encyclopedia of Type Strains, Phase III (KMG-III): the genomes of soil and plant-associated and newly described type strains.</title>
        <authorList>
            <person name="Whitman W."/>
        </authorList>
    </citation>
    <scope>NUCLEOTIDE SEQUENCE [LARGE SCALE GENOMIC DNA]</scope>
    <source>
        <strain evidence="2 4">CGMCC 1.15366</strain>
    </source>
</reference>
<keyword evidence="5" id="KW-1185">Reference proteome</keyword>
<evidence type="ECO:0000313" key="2">
    <source>
        <dbReference type="EMBL" id="RAJ99172.1"/>
    </source>
</evidence>
<feature type="region of interest" description="Disordered" evidence="1">
    <location>
        <begin position="109"/>
        <end position="131"/>
    </location>
</feature>
<dbReference type="EMBL" id="QLMD01000003">
    <property type="protein sequence ID" value="RAJ99172.1"/>
    <property type="molecule type" value="Genomic_DNA"/>
</dbReference>
<protein>
    <submittedName>
        <fullName evidence="2">Uncharacterized protein</fullName>
    </submittedName>
</protein>
<evidence type="ECO:0000313" key="5">
    <source>
        <dbReference type="Proteomes" id="UP000287865"/>
    </source>
</evidence>
<dbReference type="OrthoDB" id="6402887at2"/>
<organism evidence="2 4">
    <name type="scientific">Aliidiomarina maris</name>
    <dbReference type="NCBI Taxonomy" id="531312"/>
    <lineage>
        <taxon>Bacteria</taxon>
        <taxon>Pseudomonadati</taxon>
        <taxon>Pseudomonadota</taxon>
        <taxon>Gammaproteobacteria</taxon>
        <taxon>Alteromonadales</taxon>
        <taxon>Idiomarinaceae</taxon>
        <taxon>Aliidiomarina</taxon>
    </lineage>
</organism>
<dbReference type="Proteomes" id="UP000249203">
    <property type="component" value="Unassembled WGS sequence"/>
</dbReference>
<dbReference type="EMBL" id="PIPK01000002">
    <property type="protein sequence ID" value="RUO27681.1"/>
    <property type="molecule type" value="Genomic_DNA"/>
</dbReference>